<dbReference type="PRINTS" id="PR00904">
    <property type="entry name" value="FRATAXIN"/>
</dbReference>
<dbReference type="GO" id="GO:0004322">
    <property type="term" value="F:ferroxidase activity"/>
    <property type="evidence" value="ECO:0007669"/>
    <property type="project" value="TreeGrafter"/>
</dbReference>
<evidence type="ECO:0000313" key="4">
    <source>
        <dbReference type="EMBL" id="CAD9674011.1"/>
    </source>
</evidence>
<dbReference type="InterPro" id="IPR002908">
    <property type="entry name" value="Frataxin/CyaY"/>
</dbReference>
<dbReference type="GO" id="GO:0008198">
    <property type="term" value="F:ferrous iron binding"/>
    <property type="evidence" value="ECO:0007669"/>
    <property type="project" value="TreeGrafter"/>
</dbReference>
<comment type="similarity">
    <text evidence="1">Belongs to the frataxin family.</text>
</comment>
<dbReference type="PANTHER" id="PTHR16821:SF2">
    <property type="entry name" value="FRATAXIN, MITOCHONDRIAL"/>
    <property type="match status" value="1"/>
</dbReference>
<protein>
    <recommendedName>
        <fullName evidence="5">Ferroxidase</fullName>
    </recommendedName>
</protein>
<dbReference type="GO" id="GO:0006826">
    <property type="term" value="P:iron ion transport"/>
    <property type="evidence" value="ECO:0007669"/>
    <property type="project" value="UniProtKB-KW"/>
</dbReference>
<evidence type="ECO:0000256" key="2">
    <source>
        <dbReference type="ARBA" id="ARBA00022496"/>
    </source>
</evidence>
<keyword evidence="2" id="KW-0813">Transport</keyword>
<keyword evidence="2" id="KW-0406">Ion transport</keyword>
<name>A0A7S2RM44_9STRA</name>
<evidence type="ECO:0000256" key="3">
    <source>
        <dbReference type="ARBA" id="ARBA00023004"/>
    </source>
</evidence>
<dbReference type="Gene3D" id="3.30.920.10">
    <property type="entry name" value="Frataxin/CyaY"/>
    <property type="match status" value="1"/>
</dbReference>
<proteinExistence type="inferred from homology"/>
<dbReference type="GO" id="GO:0051537">
    <property type="term" value="F:2 iron, 2 sulfur cluster binding"/>
    <property type="evidence" value="ECO:0007669"/>
    <property type="project" value="TreeGrafter"/>
</dbReference>
<dbReference type="PROSITE" id="PS50810">
    <property type="entry name" value="FRATAXIN_2"/>
    <property type="match status" value="1"/>
</dbReference>
<dbReference type="SUPFAM" id="SSF55387">
    <property type="entry name" value="Frataxin/Nqo15-like"/>
    <property type="match status" value="1"/>
</dbReference>
<accession>A0A7S2RM44</accession>
<gene>
    <name evidence="4" type="ORF">EANT1437_LOCUS7726</name>
</gene>
<dbReference type="GO" id="GO:0008199">
    <property type="term" value="F:ferric iron binding"/>
    <property type="evidence" value="ECO:0007669"/>
    <property type="project" value="InterPro"/>
</dbReference>
<dbReference type="SMART" id="SM01219">
    <property type="entry name" value="Frataxin_Cyay"/>
    <property type="match status" value="1"/>
</dbReference>
<keyword evidence="2" id="KW-0410">Iron transport</keyword>
<sequence length="215" mass="24907">MVLPVIRKAFRSSIHHQWKRIERRNLMSAPFFSSLPSSYSTSPSYYNNKERNDVSISRCNIQKLRKVSSPSAISVRLFQNEASFHCVADETLETIQDELDCLFEDNLPQSADFPEINYAAGVLTMILTPHGAWVMNKQTPNRQIWWSSPISGPRRYEWDEEEEVWVNTKYADAVLHFDGMNDEDRQSFEGDITLGDVIKKEIKQLYSLTIPELDI</sequence>
<organism evidence="4">
    <name type="scientific">Eucampia antarctica</name>
    <dbReference type="NCBI Taxonomy" id="49252"/>
    <lineage>
        <taxon>Eukaryota</taxon>
        <taxon>Sar</taxon>
        <taxon>Stramenopiles</taxon>
        <taxon>Ochrophyta</taxon>
        <taxon>Bacillariophyta</taxon>
        <taxon>Mediophyceae</taxon>
        <taxon>Biddulphiophycidae</taxon>
        <taxon>Hemiaulales</taxon>
        <taxon>Hemiaulaceae</taxon>
        <taxon>Eucampia</taxon>
    </lineage>
</organism>
<dbReference type="InterPro" id="IPR036524">
    <property type="entry name" value="Frataxin/CyaY_sf"/>
</dbReference>
<evidence type="ECO:0000256" key="1">
    <source>
        <dbReference type="ARBA" id="ARBA00008183"/>
    </source>
</evidence>
<keyword evidence="3" id="KW-0408">Iron</keyword>
<evidence type="ECO:0008006" key="5">
    <source>
        <dbReference type="Google" id="ProtNLM"/>
    </source>
</evidence>
<dbReference type="GO" id="GO:0006879">
    <property type="term" value="P:intracellular iron ion homeostasis"/>
    <property type="evidence" value="ECO:0007669"/>
    <property type="project" value="TreeGrafter"/>
</dbReference>
<dbReference type="GO" id="GO:0005739">
    <property type="term" value="C:mitochondrion"/>
    <property type="evidence" value="ECO:0007669"/>
    <property type="project" value="TreeGrafter"/>
</dbReference>
<dbReference type="Pfam" id="PF01491">
    <property type="entry name" value="Frataxin_Cyay"/>
    <property type="match status" value="1"/>
</dbReference>
<dbReference type="GO" id="GO:0016226">
    <property type="term" value="P:iron-sulfur cluster assembly"/>
    <property type="evidence" value="ECO:0007669"/>
    <property type="project" value="InterPro"/>
</dbReference>
<dbReference type="EMBL" id="HBHI01015134">
    <property type="protein sequence ID" value="CAD9674011.1"/>
    <property type="molecule type" value="Transcribed_RNA"/>
</dbReference>
<reference evidence="4" key="1">
    <citation type="submission" date="2021-01" db="EMBL/GenBank/DDBJ databases">
        <authorList>
            <person name="Corre E."/>
            <person name="Pelletier E."/>
            <person name="Niang G."/>
            <person name="Scheremetjew M."/>
            <person name="Finn R."/>
            <person name="Kale V."/>
            <person name="Holt S."/>
            <person name="Cochrane G."/>
            <person name="Meng A."/>
            <person name="Brown T."/>
            <person name="Cohen L."/>
        </authorList>
    </citation>
    <scope>NUCLEOTIDE SEQUENCE</scope>
    <source>
        <strain evidence="4">CCMP1452</strain>
    </source>
</reference>
<dbReference type="AlphaFoldDB" id="A0A7S2RM44"/>
<dbReference type="PANTHER" id="PTHR16821">
    <property type="entry name" value="FRATAXIN"/>
    <property type="match status" value="1"/>
</dbReference>
<dbReference type="GO" id="GO:0034986">
    <property type="term" value="F:iron chaperone activity"/>
    <property type="evidence" value="ECO:0007669"/>
    <property type="project" value="TreeGrafter"/>
</dbReference>